<keyword evidence="1" id="KW-1188">Viral release from host cell</keyword>
<evidence type="ECO:0000256" key="3">
    <source>
        <dbReference type="SAM" id="Phobius"/>
    </source>
</evidence>
<accession>A0A6H1Z9R0</accession>
<name>A0A6H1Z9R0_9ZZZZ</name>
<feature type="coiled-coil region" evidence="2">
    <location>
        <begin position="1115"/>
        <end position="1174"/>
    </location>
</feature>
<feature type="coiled-coil region" evidence="2">
    <location>
        <begin position="1043"/>
        <end position="1077"/>
    </location>
</feature>
<feature type="domain" description="Phage tail tape measure protein" evidence="4">
    <location>
        <begin position="259"/>
        <end position="458"/>
    </location>
</feature>
<keyword evidence="3" id="KW-0812">Transmembrane</keyword>
<gene>
    <name evidence="6" type="ORF">MM415B00359_0011</name>
    <name evidence="5" type="ORF">TM448A00090_0013</name>
    <name evidence="7" type="ORF">TM448B00679_0011</name>
</gene>
<organism evidence="5">
    <name type="scientific">viral metagenome</name>
    <dbReference type="NCBI Taxonomy" id="1070528"/>
    <lineage>
        <taxon>unclassified sequences</taxon>
        <taxon>metagenomes</taxon>
        <taxon>organismal metagenomes</taxon>
    </lineage>
</organism>
<feature type="transmembrane region" description="Helical" evidence="3">
    <location>
        <begin position="557"/>
        <end position="579"/>
    </location>
</feature>
<dbReference type="EMBL" id="MT143974">
    <property type="protein sequence ID" value="QJA44181.1"/>
    <property type="molecule type" value="Genomic_DNA"/>
</dbReference>
<feature type="transmembrane region" description="Helical" evidence="3">
    <location>
        <begin position="620"/>
        <end position="641"/>
    </location>
</feature>
<evidence type="ECO:0000313" key="6">
    <source>
        <dbReference type="EMBL" id="QJA66200.1"/>
    </source>
</evidence>
<keyword evidence="3" id="KW-1133">Transmembrane helix</keyword>
<proteinExistence type="predicted"/>
<dbReference type="NCBIfam" id="TIGR01760">
    <property type="entry name" value="tape_meas_TP901"/>
    <property type="match status" value="1"/>
</dbReference>
<dbReference type="EMBL" id="MT144646">
    <property type="protein sequence ID" value="QJH96296.1"/>
    <property type="molecule type" value="Genomic_DNA"/>
</dbReference>
<evidence type="ECO:0000256" key="2">
    <source>
        <dbReference type="SAM" id="Coils"/>
    </source>
</evidence>
<dbReference type="EMBL" id="MT141551">
    <property type="protein sequence ID" value="QJA66200.1"/>
    <property type="molecule type" value="Genomic_DNA"/>
</dbReference>
<sequence>MADATLTLGTLFTATFDKNFQAELRRMRTAVIEFNKAIEKGFPGLGKLGDSLERAKQGLKGIALGTETAEFGQAMGRASNQALKFQDALAYFGKGKGGAALKTVETDLYKVERAVQATSMRMDRAGISQGGYAQNVNRISLMNRVLDGNLKATSTGFTRVGKATEEVTKQKEKTATATKKVNEQYVGLNKQIAKVQGGLNRIKAAFKVTASYGIAATAIYTVIGAMKSGISEIINYDQALKNLQAITGATDAETLAMGNTIQDVARTTKFSTTEVAAGMVLLGQAGFSAGEAMDAMQATANLATGTLGDMALVTDLMTTTIRAFNLNTIESARVADVMANAINKSKLTIDKLRVAFNYVGATAAQAGLSLEETAASMMTLANNGLRASTIGTGLRQVLARMIAPNEKLREAYIDHGIAIDKITPKAGKFQEAIKYLSEVLVEADGKTVDMSKAFQLFGLRGAQAAAILVKSYLTGDFKGMLDKVYEVGTAEAMAAKQAEGLGVSLKNLADRAKLIAVALGESGVTGVLKTFIDLLAKVATGIEWLAKSIGGQMIVQFAAWTAGVWLLTKALQALIGIAIAGWIKSLTLDLFIIRTTFVRLAVDVGKFGAAWMVLRNIMSVHPFLIIAAAIGALTAGFSAIIGSTDRAIKRAQQHVVDNERAAKSLEIYKVALADLHERMNKGEDIGREYAATLSRLGKEHKELADMINLDTASYKQLMEAMKAVELEHQKAAIRGYIIQLNLLGKSIRSTIDTLELTGQIDRVTAALLQSTDIVYDTSGALDNLAKRYPRLVELIKQYRDTMFQTSKGAIGFMEATKKSRVELEELIRTVSMAVTGNEKMAEAIMVRITAALDAQTKQAIETREATEKNLLDKIPAQYMRMYEQLTAMQRAYFYRTLNQIEKQADSEETRLKDWATDVEAIAAGKEQKRLEGMKKFFDLIAKTGEMTKEETKAFFDAELKATDQWKVDTIKKVGERYAKEREEAQKATVNEEARAERMVKIKKDESDAIGNIERTHIGRRAAIESLITSLLREEIDKRMQARYEEIQRDIAAGGSRIKKLQQEEEELLKTYKWTEEQKTTIAYYYGTKRAAILAEVFDKEKQLEIESLRIQDRKIEAYDKEIEYLKGRKEGLEAQLAFDIGLDPVVARELANQINEIENKILDATRRRAEEQKRIDVEVLNERLFNIQKYSDEYTRLMEGAAAAGLVTTKELQRYYDDLIKYRAENEEKAWRLGEISAEQYFSTIEVLKRRALITDEEYYAKQAILQKGWLDNLLEGVKKAKIAVEKWNETMQKIGEQIADQFTTNLTSGLLDFVEGTKTAAQAFEDFARSTLRWLAEIIVKQTILNLLLKSFGGTNPLMEAMRGIVGMIHGGGIIGKTPLPTKMVNPMAFINAPKFGTGGIARNEIPAILHKGEGVFTEEQMKAMGGSGKPPSVNINIENNTGAGLKAKQKEVRWNGQEWVVNVWLDAYTRNAFGLRDSVGV</sequence>
<evidence type="ECO:0000313" key="5">
    <source>
        <dbReference type="EMBL" id="QJA44181.1"/>
    </source>
</evidence>
<dbReference type="PANTHER" id="PTHR37813:SF1">
    <property type="entry name" value="FELS-2 PROPHAGE PROTEIN"/>
    <property type="match status" value="1"/>
</dbReference>
<dbReference type="InterPro" id="IPR010090">
    <property type="entry name" value="Phage_tape_meas"/>
</dbReference>
<protein>
    <submittedName>
        <fullName evidence="5">Putative tail protein</fullName>
    </submittedName>
</protein>
<reference evidence="5" key="1">
    <citation type="submission" date="2020-03" db="EMBL/GenBank/DDBJ databases">
        <title>The deep terrestrial virosphere.</title>
        <authorList>
            <person name="Holmfeldt K."/>
            <person name="Nilsson E."/>
            <person name="Simone D."/>
            <person name="Lopez-Fernandez M."/>
            <person name="Wu X."/>
            <person name="de Brujin I."/>
            <person name="Lundin D."/>
            <person name="Andersson A."/>
            <person name="Bertilsson S."/>
            <person name="Dopson M."/>
        </authorList>
    </citation>
    <scope>NUCLEOTIDE SEQUENCE</scope>
    <source>
        <strain evidence="6">MM415B00359</strain>
        <strain evidence="5">TM448A00090</strain>
        <strain evidence="7">TM448B00679</strain>
    </source>
</reference>
<keyword evidence="3" id="KW-0472">Membrane</keyword>
<evidence type="ECO:0000259" key="4">
    <source>
        <dbReference type="Pfam" id="PF10145"/>
    </source>
</evidence>
<dbReference type="PANTHER" id="PTHR37813">
    <property type="entry name" value="FELS-2 PROPHAGE PROTEIN"/>
    <property type="match status" value="1"/>
</dbReference>
<evidence type="ECO:0000313" key="7">
    <source>
        <dbReference type="EMBL" id="QJH96296.1"/>
    </source>
</evidence>
<evidence type="ECO:0000256" key="1">
    <source>
        <dbReference type="ARBA" id="ARBA00022612"/>
    </source>
</evidence>
<dbReference type="Pfam" id="PF10145">
    <property type="entry name" value="PhageMin_Tail"/>
    <property type="match status" value="1"/>
</dbReference>
<keyword evidence="2" id="KW-0175">Coiled coil</keyword>